<feature type="transmembrane region" description="Helical" evidence="8">
    <location>
        <begin position="21"/>
        <end position="45"/>
    </location>
</feature>
<dbReference type="SUPFAM" id="SSF161070">
    <property type="entry name" value="SNF-like"/>
    <property type="match status" value="1"/>
</dbReference>
<dbReference type="GO" id="GO:0005283">
    <property type="term" value="F:amino acid:sodium symporter activity"/>
    <property type="evidence" value="ECO:0007669"/>
    <property type="project" value="TreeGrafter"/>
</dbReference>
<protein>
    <submittedName>
        <fullName evidence="9">Uncharacterized protein</fullName>
    </submittedName>
</protein>
<dbReference type="PANTHER" id="PTHR11616:SF321">
    <property type="entry name" value="SODIUM-DEPENDENT NUTRIENT AMINO ACID TRANSPORTER 1-RELATED"/>
    <property type="match status" value="1"/>
</dbReference>
<comment type="similarity">
    <text evidence="2">Belongs to the sodium:neurotransmitter symporter (SNF) (TC 2.A.22) family.</text>
</comment>
<dbReference type="Proteomes" id="UP001497497">
    <property type="component" value="Unassembled WGS sequence"/>
</dbReference>
<proteinExistence type="inferred from homology"/>
<evidence type="ECO:0000256" key="4">
    <source>
        <dbReference type="ARBA" id="ARBA00022692"/>
    </source>
</evidence>
<dbReference type="PANTHER" id="PTHR11616">
    <property type="entry name" value="SODIUM/CHLORIDE DEPENDENT TRANSPORTER"/>
    <property type="match status" value="1"/>
</dbReference>
<feature type="non-terminal residue" evidence="9">
    <location>
        <position position="100"/>
    </location>
</feature>
<keyword evidence="3" id="KW-0813">Transport</keyword>
<evidence type="ECO:0000256" key="2">
    <source>
        <dbReference type="ARBA" id="ARBA00006459"/>
    </source>
</evidence>
<keyword evidence="10" id="KW-1185">Reference proteome</keyword>
<gene>
    <name evidence="9" type="ORF">GSLYS_00022464001</name>
</gene>
<keyword evidence="7" id="KW-0325">Glycoprotein</keyword>
<comment type="caution">
    <text evidence="9">The sequence shown here is derived from an EMBL/GenBank/DDBJ whole genome shotgun (WGS) entry which is preliminary data.</text>
</comment>
<dbReference type="InterPro" id="IPR000175">
    <property type="entry name" value="Na/ntran_symport"/>
</dbReference>
<sequence>GYKRFTEDVLLMVGDVRSTRIIFYAYYIWNWIFFAPVLILVSVSIICVQYEPIIDEHYPDWAEALGWLIVAAVMIWTPAWYIIKFLVEWKKNNFRKGWKV</sequence>
<evidence type="ECO:0000256" key="6">
    <source>
        <dbReference type="ARBA" id="ARBA00023136"/>
    </source>
</evidence>
<evidence type="ECO:0000256" key="8">
    <source>
        <dbReference type="SAM" id="Phobius"/>
    </source>
</evidence>
<feature type="transmembrane region" description="Helical" evidence="8">
    <location>
        <begin position="65"/>
        <end position="87"/>
    </location>
</feature>
<evidence type="ECO:0000256" key="1">
    <source>
        <dbReference type="ARBA" id="ARBA00004141"/>
    </source>
</evidence>
<organism evidence="9 10">
    <name type="scientific">Lymnaea stagnalis</name>
    <name type="common">Great pond snail</name>
    <name type="synonym">Helix stagnalis</name>
    <dbReference type="NCBI Taxonomy" id="6523"/>
    <lineage>
        <taxon>Eukaryota</taxon>
        <taxon>Metazoa</taxon>
        <taxon>Spiralia</taxon>
        <taxon>Lophotrochozoa</taxon>
        <taxon>Mollusca</taxon>
        <taxon>Gastropoda</taxon>
        <taxon>Heterobranchia</taxon>
        <taxon>Euthyneura</taxon>
        <taxon>Panpulmonata</taxon>
        <taxon>Hygrophila</taxon>
        <taxon>Lymnaeoidea</taxon>
        <taxon>Lymnaeidae</taxon>
        <taxon>Lymnaea</taxon>
    </lineage>
</organism>
<dbReference type="Pfam" id="PF00209">
    <property type="entry name" value="SNF"/>
    <property type="match status" value="1"/>
</dbReference>
<accession>A0AAV2ITX9</accession>
<keyword evidence="5 8" id="KW-1133">Transmembrane helix</keyword>
<reference evidence="9 10" key="1">
    <citation type="submission" date="2024-04" db="EMBL/GenBank/DDBJ databases">
        <authorList>
            <consortium name="Genoscope - CEA"/>
            <person name="William W."/>
        </authorList>
    </citation>
    <scope>NUCLEOTIDE SEQUENCE [LARGE SCALE GENOMIC DNA]</scope>
</reference>
<dbReference type="EMBL" id="CAXITT010005444">
    <property type="protein sequence ID" value="CAL1549147.1"/>
    <property type="molecule type" value="Genomic_DNA"/>
</dbReference>
<dbReference type="PROSITE" id="PS50267">
    <property type="entry name" value="NA_NEUROTRAN_SYMP_3"/>
    <property type="match status" value="1"/>
</dbReference>
<comment type="subcellular location">
    <subcellularLocation>
        <location evidence="1">Membrane</location>
        <topology evidence="1">Multi-pass membrane protein</topology>
    </subcellularLocation>
</comment>
<dbReference type="AlphaFoldDB" id="A0AAV2ITX9"/>
<evidence type="ECO:0000256" key="5">
    <source>
        <dbReference type="ARBA" id="ARBA00022989"/>
    </source>
</evidence>
<feature type="non-terminal residue" evidence="9">
    <location>
        <position position="1"/>
    </location>
</feature>
<evidence type="ECO:0000256" key="3">
    <source>
        <dbReference type="ARBA" id="ARBA00022448"/>
    </source>
</evidence>
<name>A0AAV2ITX9_LYMST</name>
<evidence type="ECO:0000256" key="7">
    <source>
        <dbReference type="ARBA" id="ARBA00023180"/>
    </source>
</evidence>
<evidence type="ECO:0000313" key="9">
    <source>
        <dbReference type="EMBL" id="CAL1549147.1"/>
    </source>
</evidence>
<dbReference type="InterPro" id="IPR037272">
    <property type="entry name" value="SNS_sf"/>
</dbReference>
<keyword evidence="4 8" id="KW-0812">Transmembrane</keyword>
<dbReference type="GO" id="GO:0005886">
    <property type="term" value="C:plasma membrane"/>
    <property type="evidence" value="ECO:0007669"/>
    <property type="project" value="TreeGrafter"/>
</dbReference>
<evidence type="ECO:0000313" key="10">
    <source>
        <dbReference type="Proteomes" id="UP001497497"/>
    </source>
</evidence>
<dbReference type="GO" id="GO:0089718">
    <property type="term" value="P:amino acid import across plasma membrane"/>
    <property type="evidence" value="ECO:0007669"/>
    <property type="project" value="TreeGrafter"/>
</dbReference>
<keyword evidence="6 8" id="KW-0472">Membrane</keyword>